<evidence type="ECO:0000313" key="2">
    <source>
        <dbReference type="Proteomes" id="UP000192578"/>
    </source>
</evidence>
<accession>A0A9X6NI88</accession>
<comment type="caution">
    <text evidence="1">The sequence shown here is derived from an EMBL/GenBank/DDBJ whole genome shotgun (WGS) entry which is preliminary data.</text>
</comment>
<keyword evidence="2" id="KW-1185">Reference proteome</keyword>
<feature type="non-terminal residue" evidence="1">
    <location>
        <position position="85"/>
    </location>
</feature>
<dbReference type="Proteomes" id="UP000192578">
    <property type="component" value="Unassembled WGS sequence"/>
</dbReference>
<dbReference type="AlphaFoldDB" id="A0A9X6NI88"/>
<dbReference type="EMBL" id="MTYJ01000408">
    <property type="protein sequence ID" value="OWA54460.1"/>
    <property type="molecule type" value="Genomic_DNA"/>
</dbReference>
<organism evidence="1 2">
    <name type="scientific">Hypsibius exemplaris</name>
    <name type="common">Freshwater tardigrade</name>
    <dbReference type="NCBI Taxonomy" id="2072580"/>
    <lineage>
        <taxon>Eukaryota</taxon>
        <taxon>Metazoa</taxon>
        <taxon>Ecdysozoa</taxon>
        <taxon>Tardigrada</taxon>
        <taxon>Eutardigrada</taxon>
        <taxon>Parachela</taxon>
        <taxon>Hypsibioidea</taxon>
        <taxon>Hypsibiidae</taxon>
        <taxon>Hypsibius</taxon>
    </lineage>
</organism>
<sequence>MSFIDVLIVIVHVTSSSSTFVFFARPRLRSSRLVSDRHQQSSSLSSHFNRVHLTSSLIVLPQSSTYVSHRHVINIIFNPLLLHPP</sequence>
<evidence type="ECO:0000313" key="1">
    <source>
        <dbReference type="EMBL" id="OWA54460.1"/>
    </source>
</evidence>
<name>A0A9X6NI88_HYPEX</name>
<protein>
    <submittedName>
        <fullName evidence="1">Uncharacterized protein</fullName>
    </submittedName>
</protein>
<gene>
    <name evidence="1" type="ORF">BV898_18862</name>
</gene>
<proteinExistence type="predicted"/>
<reference evidence="2" key="1">
    <citation type="submission" date="2017-01" db="EMBL/GenBank/DDBJ databases">
        <title>Comparative genomics of anhydrobiosis in the tardigrade Hypsibius dujardini.</title>
        <authorList>
            <person name="Yoshida Y."/>
            <person name="Koutsovoulos G."/>
            <person name="Laetsch D."/>
            <person name="Stevens L."/>
            <person name="Kumar S."/>
            <person name="Horikawa D."/>
            <person name="Ishino K."/>
            <person name="Komine S."/>
            <person name="Tomita M."/>
            <person name="Blaxter M."/>
            <person name="Arakawa K."/>
        </authorList>
    </citation>
    <scope>NUCLEOTIDE SEQUENCE [LARGE SCALE GENOMIC DNA]</scope>
    <source>
        <strain evidence="2">Z151</strain>
    </source>
</reference>